<accession>A0ACC2RZ68</accession>
<gene>
    <name evidence="1" type="primary">FOL1_1</name>
    <name evidence="1" type="ORF">DSO57_1004574</name>
</gene>
<dbReference type="EMBL" id="QTSX02006401">
    <property type="protein sequence ID" value="KAJ9055370.1"/>
    <property type="molecule type" value="Genomic_DNA"/>
</dbReference>
<proteinExistence type="predicted"/>
<evidence type="ECO:0000313" key="1">
    <source>
        <dbReference type="EMBL" id="KAJ9055370.1"/>
    </source>
</evidence>
<keyword evidence="2" id="KW-1185">Reference proteome</keyword>
<sequence>MELPSYSGNDPVNELKDKLIVRGLSTRSIVGGNHWNQPKLQPITLDLTFFTSIEACGTTDQLDHSVSYSDLASKAIVISEKGIHSSDLELANKICSALLLTYHGQKVTVCIHKPSGLLHVESCGIEVTRTRANMISFVTSPDVDEYTLSEPASYLENDRVFIEKLRISAIIGIHPWERAAKQAINFYMTLNPGARNYFQSANRCPKDSREVVEAISKMIETSDFQTVEALATSISRVVIVSCGHPKITVRVEKPSALGFAEGAAAEISRDATFFIHEILSEEEIMAIQTKAPNSEGKITLIAVGTNLGNRYENISQALKYLSENGCKIIDTSFLYETAPMYIDDQPMFLNAVCKAVTTLTPEALLVALKSIEEKLGRIPTIRNGPRLIDLDILDYEGIVMHTPVLELPHPRIAEREFVLRPLCDMVPDWEHPQLKCTARQLLTNLDHGQAQSDILKVLPLPSGTVWPWGKKTYIMGILNVTPDSFSDGGEHDTVDKAVTWAKKMIEDGADILDIGGASTRPGATDVSIEEETSRVIPVIKKLCAEGITCPISIDTFHAQVAKEAVQAGASIINDVTGGLRDPKMFEAMTSAGVPVCLMHMRGDSKTMCQLNTYPKGQVMQTVQLELAQCLNKAISYGVYRWNVILDPGLGFAKDCNQNLELMRNLGRLGRSGAFPCLVGASRKRFLGEITGVDDPHKRVWATSAACTAAIAAGADILRVHDVTELRDVVLISDAIYRPPHS</sequence>
<name>A0ACC2RZ68_9FUNG</name>
<comment type="caution">
    <text evidence="1">The sequence shown here is derived from an EMBL/GenBank/DDBJ whole genome shotgun (WGS) entry which is preliminary data.</text>
</comment>
<evidence type="ECO:0000313" key="2">
    <source>
        <dbReference type="Proteomes" id="UP001165960"/>
    </source>
</evidence>
<organism evidence="1 2">
    <name type="scientific">Entomophthora muscae</name>
    <dbReference type="NCBI Taxonomy" id="34485"/>
    <lineage>
        <taxon>Eukaryota</taxon>
        <taxon>Fungi</taxon>
        <taxon>Fungi incertae sedis</taxon>
        <taxon>Zoopagomycota</taxon>
        <taxon>Entomophthoromycotina</taxon>
        <taxon>Entomophthoromycetes</taxon>
        <taxon>Entomophthorales</taxon>
        <taxon>Entomophthoraceae</taxon>
        <taxon>Entomophthora</taxon>
    </lineage>
</organism>
<protein>
    <submittedName>
        <fullName evidence="1">Trifunctional dihydropteroate synthetase</fullName>
    </submittedName>
</protein>
<dbReference type="Proteomes" id="UP001165960">
    <property type="component" value="Unassembled WGS sequence"/>
</dbReference>
<reference evidence="1" key="1">
    <citation type="submission" date="2022-04" db="EMBL/GenBank/DDBJ databases">
        <title>Genome of the entomopathogenic fungus Entomophthora muscae.</title>
        <authorList>
            <person name="Elya C."/>
            <person name="Lovett B.R."/>
            <person name="Lee E."/>
            <person name="Macias A.M."/>
            <person name="Hajek A.E."/>
            <person name="De Bivort B.L."/>
            <person name="Kasson M.T."/>
            <person name="De Fine Licht H.H."/>
            <person name="Stajich J.E."/>
        </authorList>
    </citation>
    <scope>NUCLEOTIDE SEQUENCE</scope>
    <source>
        <strain evidence="1">Berkeley</strain>
    </source>
</reference>